<dbReference type="InParanoid" id="A0A1B4XEI7"/>
<name>A0A1B4XEI7_9GAMM</name>
<protein>
    <recommendedName>
        <fullName evidence="1">Antitoxin Xre/MbcA/ParS-like toxin-binding domain-containing protein</fullName>
    </recommendedName>
</protein>
<dbReference type="Pfam" id="PF09722">
    <property type="entry name" value="Xre_MbcA_ParS_C"/>
    <property type="match status" value="1"/>
</dbReference>
<dbReference type="RefSeq" id="WP_096360076.1">
    <property type="nucleotide sequence ID" value="NZ_AP014879.1"/>
</dbReference>
<keyword evidence="3" id="KW-1185">Reference proteome</keyword>
<dbReference type="InterPro" id="IPR024467">
    <property type="entry name" value="Xre/MbcA/ParS-like_toxin-bd"/>
</dbReference>
<dbReference type="EMBL" id="AP014879">
    <property type="protein sequence ID" value="BAV33193.1"/>
    <property type="molecule type" value="Genomic_DNA"/>
</dbReference>
<dbReference type="Proteomes" id="UP000243180">
    <property type="component" value="Chromosome"/>
</dbReference>
<reference evidence="2 3" key="1">
    <citation type="submission" date="2015-05" db="EMBL/GenBank/DDBJ databases">
        <title>Complete genome sequence of a sulfur-oxidizing gammaproteobacterium strain HA5.</title>
        <authorList>
            <person name="Miura A."/>
            <person name="Kojima H."/>
            <person name="Fukui M."/>
        </authorList>
    </citation>
    <scope>NUCLEOTIDE SEQUENCE [LARGE SCALE GENOMIC DNA]</scope>
    <source>
        <strain evidence="2 3">HA5</strain>
    </source>
</reference>
<organism evidence="2 3">
    <name type="scientific">Sulfuricaulis limicola</name>
    <dbReference type="NCBI Taxonomy" id="1620215"/>
    <lineage>
        <taxon>Bacteria</taxon>
        <taxon>Pseudomonadati</taxon>
        <taxon>Pseudomonadota</taxon>
        <taxon>Gammaproteobacteria</taxon>
        <taxon>Acidiferrobacterales</taxon>
        <taxon>Acidiferrobacteraceae</taxon>
        <taxon>Sulfuricaulis</taxon>
    </lineage>
</organism>
<evidence type="ECO:0000313" key="3">
    <source>
        <dbReference type="Proteomes" id="UP000243180"/>
    </source>
</evidence>
<evidence type="ECO:0000259" key="1">
    <source>
        <dbReference type="Pfam" id="PF09722"/>
    </source>
</evidence>
<dbReference type="KEGG" id="slim:SCL_0873"/>
<proteinExistence type="predicted"/>
<sequence length="137" mass="15182">MTQKMNLEDRIALTRAIVGLLDSWGLGAAEQIALLALPEGTRPGAVRQYRQSTPFPESAQLMERIEHLIGIADALRTSYPHNAHMGNIWMNRVNHRFDNRTPLRAMLEDGLGGIIAVRTHLDCAYDWHISGSGAKPG</sequence>
<gene>
    <name evidence="2" type="ORF">SCL_0873</name>
</gene>
<evidence type="ECO:0000313" key="2">
    <source>
        <dbReference type="EMBL" id="BAV33193.1"/>
    </source>
</evidence>
<feature type="domain" description="Antitoxin Xre/MbcA/ParS-like toxin-binding" evidence="1">
    <location>
        <begin position="87"/>
        <end position="122"/>
    </location>
</feature>
<dbReference type="OrthoDB" id="9789845at2"/>
<accession>A0A1B4XEI7</accession>
<dbReference type="AlphaFoldDB" id="A0A1B4XEI7"/>